<evidence type="ECO:0000256" key="3">
    <source>
        <dbReference type="PROSITE-ProRule" id="PRU00708"/>
    </source>
</evidence>
<evidence type="ECO:0000259" key="5">
    <source>
        <dbReference type="Pfam" id="PF17177"/>
    </source>
</evidence>
<feature type="compositionally biased region" description="Low complexity" evidence="4">
    <location>
        <begin position="90"/>
        <end position="101"/>
    </location>
</feature>
<dbReference type="Pfam" id="PF13812">
    <property type="entry name" value="PPR_3"/>
    <property type="match status" value="1"/>
</dbReference>
<feature type="region of interest" description="Disordered" evidence="4">
    <location>
        <begin position="763"/>
        <end position="807"/>
    </location>
</feature>
<feature type="repeat" description="PPR" evidence="3">
    <location>
        <begin position="249"/>
        <end position="283"/>
    </location>
</feature>
<comment type="similarity">
    <text evidence="1">Belongs to the PPR family. P subfamily.</text>
</comment>
<evidence type="ECO:0000313" key="6">
    <source>
        <dbReference type="EMBL" id="CAD8586656.1"/>
    </source>
</evidence>
<dbReference type="Pfam" id="PF01535">
    <property type="entry name" value="PPR"/>
    <property type="match status" value="3"/>
</dbReference>
<feature type="region of interest" description="Disordered" evidence="4">
    <location>
        <begin position="62"/>
        <end position="101"/>
    </location>
</feature>
<proteinExistence type="inferred from homology"/>
<evidence type="ECO:0000256" key="1">
    <source>
        <dbReference type="ARBA" id="ARBA00007626"/>
    </source>
</evidence>
<accession>A0A7S0PQS1</accession>
<evidence type="ECO:0000256" key="4">
    <source>
        <dbReference type="SAM" id="MobiDB-lite"/>
    </source>
</evidence>
<dbReference type="Pfam" id="PF17177">
    <property type="entry name" value="PPR_long"/>
    <property type="match status" value="1"/>
</dbReference>
<reference evidence="6" key="1">
    <citation type="submission" date="2021-01" db="EMBL/GenBank/DDBJ databases">
        <authorList>
            <person name="Corre E."/>
            <person name="Pelletier E."/>
            <person name="Niang G."/>
            <person name="Scheremetjew M."/>
            <person name="Finn R."/>
            <person name="Kale V."/>
            <person name="Holt S."/>
            <person name="Cochrane G."/>
            <person name="Meng A."/>
            <person name="Brown T."/>
            <person name="Cohen L."/>
        </authorList>
    </citation>
    <scope>NUCLEOTIDE SEQUENCE</scope>
    <source>
        <strain evidence="6">Clade-D-RCC2572</strain>
    </source>
</reference>
<dbReference type="SUPFAM" id="SSF48452">
    <property type="entry name" value="TPR-like"/>
    <property type="match status" value="1"/>
</dbReference>
<keyword evidence="2" id="KW-0677">Repeat</keyword>
<dbReference type="NCBIfam" id="TIGR00756">
    <property type="entry name" value="PPR"/>
    <property type="match status" value="5"/>
</dbReference>
<dbReference type="Gene3D" id="1.25.40.10">
    <property type="entry name" value="Tetratricopeptide repeat domain"/>
    <property type="match status" value="4"/>
</dbReference>
<feature type="repeat" description="PPR" evidence="3">
    <location>
        <begin position="212"/>
        <end position="246"/>
    </location>
</feature>
<feature type="repeat" description="PPR" evidence="3">
    <location>
        <begin position="319"/>
        <end position="353"/>
    </location>
</feature>
<dbReference type="AlphaFoldDB" id="A0A7S0PQS1"/>
<dbReference type="InterPro" id="IPR033443">
    <property type="entry name" value="PROP1-like_PPR_dom"/>
</dbReference>
<dbReference type="EMBL" id="HBEW01007165">
    <property type="protein sequence ID" value="CAD8586656.1"/>
    <property type="molecule type" value="Transcribed_RNA"/>
</dbReference>
<feature type="domain" description="PROP1-like PPR" evidence="5">
    <location>
        <begin position="218"/>
        <end position="379"/>
    </location>
</feature>
<feature type="region of interest" description="Disordered" evidence="4">
    <location>
        <begin position="537"/>
        <end position="570"/>
    </location>
</feature>
<name>A0A7S0PQS1_9CHLO</name>
<dbReference type="InterPro" id="IPR002885">
    <property type="entry name" value="PPR_rpt"/>
</dbReference>
<feature type="compositionally biased region" description="Low complexity" evidence="4">
    <location>
        <begin position="538"/>
        <end position="565"/>
    </location>
</feature>
<dbReference type="InterPro" id="IPR011990">
    <property type="entry name" value="TPR-like_helical_dom_sf"/>
</dbReference>
<dbReference type="PANTHER" id="PTHR47447">
    <property type="entry name" value="OS03G0856100 PROTEIN"/>
    <property type="match status" value="1"/>
</dbReference>
<organism evidence="6">
    <name type="scientific">Ostreococcus mediterraneus</name>
    <dbReference type="NCBI Taxonomy" id="1486918"/>
    <lineage>
        <taxon>Eukaryota</taxon>
        <taxon>Viridiplantae</taxon>
        <taxon>Chlorophyta</taxon>
        <taxon>Mamiellophyceae</taxon>
        <taxon>Mamiellales</taxon>
        <taxon>Bathycoccaceae</taxon>
        <taxon>Ostreococcus</taxon>
    </lineage>
</organism>
<protein>
    <recommendedName>
        <fullName evidence="5">PROP1-like PPR domain-containing protein</fullName>
    </recommendedName>
</protein>
<feature type="repeat" description="PPR" evidence="3">
    <location>
        <begin position="177"/>
        <end position="211"/>
    </location>
</feature>
<gene>
    <name evidence="6" type="ORF">OMED0929_LOCUS6053</name>
</gene>
<evidence type="ECO:0000256" key="2">
    <source>
        <dbReference type="ARBA" id="ARBA00022737"/>
    </source>
</evidence>
<dbReference type="PANTHER" id="PTHR47447:SF17">
    <property type="entry name" value="OS12G0638900 PROTEIN"/>
    <property type="match status" value="1"/>
</dbReference>
<dbReference type="PROSITE" id="PS51375">
    <property type="entry name" value="PPR"/>
    <property type="match status" value="4"/>
</dbReference>
<sequence>MWAAIARKNAGGDADAARARVGDGGATVAERAAEPSRDGVLMTNGGVVRATVVDVNGASSMARVDGSKESAGRGLRRGAAERGRRRRDAAGLGTTSTATTEIEPETLEGVAKDLDGLIMRIERAELNDVERVLREAVFKPGPAAYTSIIKAMGKASQWHKALECYRLMMPVHGADPNTITCSALINTLGKSKQCDKAFAVFADMQKRDIPANIFTYSALVSACAKAKRYERAMEVFEDLVNNHPEIEVDQITYSAAISACVQGRRSDKAIEIFNLMTSHGIKANTITFNSVLSACEKCADGQRAVDTFNLMCAERVPVDRVTFSALIGALDRCGDYEKALEYYQSMRSCGVTPDAATVSNVLSVCANARAAIMASKVYREAKNKYDITPTPGMFNTLISALHRGRRYDMVYEQMYDNMTQRSALSVPTYVHLMQACERYGNWEQATVLFEEFRRHSPMSVDANVWMRAFYACGRFENDDPVWKSGIIPGYVVPSLEHARSQLRAMWSDFVAKQRVARASKKTEFSEQIDFDDEVHADASANEESQETAANAAAAATAAMSPTSSNGDSEREKLLNTYRSAAAAAARCADPEIAESVLEMTKEEDLPLDSVVFGALIAALALSANRVAAEAKMQEMVALGLKPGVATYAALARAAARAGDANNALALVEEVSQITGGTQLGEGAIIDAVVAACEAGGDWSRGAALFATWAKNGVPGAHEELQRAMAANAGMDPGPTRSMDFARDMSSVAAWTAPMSINDYHGNTPSTLKASVQPFVPRSSKSSSSPLSDKSATTESTTPNEPSLLKDN</sequence>
<feature type="compositionally biased region" description="Low complexity" evidence="4">
    <location>
        <begin position="778"/>
        <end position="790"/>
    </location>
</feature>